<evidence type="ECO:0000313" key="2">
    <source>
        <dbReference type="EMBL" id="MCW0399341.1"/>
    </source>
</evidence>
<evidence type="ECO:0000256" key="1">
    <source>
        <dbReference type="SAM" id="Coils"/>
    </source>
</evidence>
<dbReference type="Proteomes" id="UP001320843">
    <property type="component" value="Unassembled WGS sequence"/>
</dbReference>
<feature type="coiled-coil region" evidence="1">
    <location>
        <begin position="32"/>
        <end position="59"/>
    </location>
</feature>
<organism evidence="2 3">
    <name type="scientific">Xanthomonas sacchari</name>
    <dbReference type="NCBI Taxonomy" id="56458"/>
    <lineage>
        <taxon>Bacteria</taxon>
        <taxon>Pseudomonadati</taxon>
        <taxon>Pseudomonadota</taxon>
        <taxon>Gammaproteobacteria</taxon>
        <taxon>Lysobacterales</taxon>
        <taxon>Lysobacteraceae</taxon>
        <taxon>Xanthomonas</taxon>
    </lineage>
</organism>
<evidence type="ECO:0000313" key="3">
    <source>
        <dbReference type="Proteomes" id="UP001320843"/>
    </source>
</evidence>
<proteinExistence type="predicted"/>
<keyword evidence="3" id="KW-1185">Reference proteome</keyword>
<comment type="caution">
    <text evidence="2">The sequence shown here is derived from an EMBL/GenBank/DDBJ whole genome shotgun (WGS) entry which is preliminary data.</text>
</comment>
<protein>
    <submittedName>
        <fullName evidence="2">Uncharacterized protein</fullName>
    </submittedName>
</protein>
<keyword evidence="1" id="KW-0175">Coiled coil</keyword>
<dbReference type="RefSeq" id="WP_267122754.1">
    <property type="nucleotide sequence ID" value="NZ_JANFWR010000010.1"/>
</dbReference>
<name>A0ABT3DV04_9XANT</name>
<accession>A0ABT3DV04</accession>
<reference evidence="2 3" key="1">
    <citation type="submission" date="2022-06" db="EMBL/GenBank/DDBJ databases">
        <title>Dynamics of rice microbiomes reveals core vertical transmitted seed endophytes.</title>
        <authorList>
            <person name="Liao K."/>
            <person name="Zhang X."/>
        </authorList>
    </citation>
    <scope>NUCLEOTIDE SEQUENCE [LARGE SCALE GENOMIC DNA]</scope>
    <source>
        <strain evidence="2 3">YT10-10-1</strain>
    </source>
</reference>
<sequence length="104" mass="11790">MSAGAVVGYWVAVALEHHRWATEARRQLRACRRNDADRRKQLRKELQRQRTRRTAAMVQARRLRDEIARVAAQRQAELARLPASIVPGLTIGGRAVLTVSEVLP</sequence>
<dbReference type="EMBL" id="JANFWR010000010">
    <property type="protein sequence ID" value="MCW0399341.1"/>
    <property type="molecule type" value="Genomic_DNA"/>
</dbReference>
<gene>
    <name evidence="2" type="ORF">NB700_001897</name>
</gene>